<dbReference type="InterPro" id="IPR020347">
    <property type="entry name" value="Pop8"/>
</dbReference>
<proteinExistence type="predicted"/>
<dbReference type="OrthoDB" id="4077720at2759"/>
<name>M3K2G5_CANMX</name>
<evidence type="ECO:0000313" key="2">
    <source>
        <dbReference type="EMBL" id="EMG49470.1"/>
    </source>
</evidence>
<dbReference type="GO" id="GO:0005655">
    <property type="term" value="C:nucleolar ribonuclease P complex"/>
    <property type="evidence" value="ECO:0007669"/>
    <property type="project" value="InterPro"/>
</dbReference>
<protein>
    <recommendedName>
        <fullName evidence="1">Ribonucleases P/MRP subunit Pop8-like domain-containing protein</fullName>
    </recommendedName>
</protein>
<dbReference type="GO" id="GO:0034965">
    <property type="term" value="P:intronic box C/D snoRNA processing"/>
    <property type="evidence" value="ECO:0007669"/>
    <property type="project" value="TreeGrafter"/>
</dbReference>
<feature type="non-terminal residue" evidence="2">
    <location>
        <position position="1"/>
    </location>
</feature>
<dbReference type="Proteomes" id="UP000011777">
    <property type="component" value="Unassembled WGS sequence"/>
</dbReference>
<dbReference type="EMBL" id="AOGT01000649">
    <property type="protein sequence ID" value="EMG49470.1"/>
    <property type="molecule type" value="Genomic_DNA"/>
</dbReference>
<dbReference type="InterPro" id="IPR049128">
    <property type="entry name" value="Pop8-like_dom"/>
</dbReference>
<dbReference type="OMA" id="NIDWITW"/>
<dbReference type="STRING" id="1245528.M3K2G5"/>
<dbReference type="eggNOG" id="ENOG502SCWV">
    <property type="taxonomic scope" value="Eukaryota"/>
</dbReference>
<feature type="domain" description="Ribonucleases P/MRP subunit Pop8-like" evidence="1">
    <location>
        <begin position="15"/>
        <end position="100"/>
    </location>
</feature>
<dbReference type="AlphaFoldDB" id="M3K2G5"/>
<keyword evidence="3" id="KW-1185">Reference proteome</keyword>
<evidence type="ECO:0000313" key="3">
    <source>
        <dbReference type="Proteomes" id="UP000011777"/>
    </source>
</evidence>
<gene>
    <name evidence="2" type="ORF">G210_5757</name>
</gene>
<evidence type="ECO:0000259" key="1">
    <source>
        <dbReference type="Pfam" id="PF20976"/>
    </source>
</evidence>
<sequence>MSVTIQTDKITKSDWYYMKIEFPDPRINEAQDPSEKLKYDSLSIDLITWKSIILTSMKKLHGLIGESLPFDIIKQIDQKKILIRVYKEDYEKFVTSFMGWTFNLNRYYPIDLNCSVHVIDSSEFIGLIV</sequence>
<reference evidence="2 3" key="1">
    <citation type="submission" date="2013-02" db="EMBL/GenBank/DDBJ databases">
        <title>Genome sequence of Candida maltosa Xu316, a potential industrial strain for xylitol and ethanol production.</title>
        <authorList>
            <person name="Yu J."/>
            <person name="Wang Q."/>
            <person name="Geng X."/>
            <person name="Bao W."/>
            <person name="He P."/>
            <person name="Cai J."/>
        </authorList>
    </citation>
    <scope>NUCLEOTIDE SEQUENCE [LARGE SCALE GENOMIC DNA]</scope>
    <source>
        <strain evidence="3">Xu316</strain>
    </source>
</reference>
<dbReference type="GO" id="GO:0000171">
    <property type="term" value="F:ribonuclease MRP activity"/>
    <property type="evidence" value="ECO:0007669"/>
    <property type="project" value="TreeGrafter"/>
</dbReference>
<dbReference type="GO" id="GO:0008033">
    <property type="term" value="P:tRNA processing"/>
    <property type="evidence" value="ECO:0007669"/>
    <property type="project" value="InterPro"/>
</dbReference>
<dbReference type="GO" id="GO:0000294">
    <property type="term" value="P:nuclear-transcribed mRNA catabolic process, RNase MRP-dependent"/>
    <property type="evidence" value="ECO:0007669"/>
    <property type="project" value="TreeGrafter"/>
</dbReference>
<dbReference type="PANTHER" id="PTHR28173:SF1">
    <property type="entry name" value="RIBONUCLEASES P_MRP PROTEIN SUBUNIT POP8"/>
    <property type="match status" value="1"/>
</dbReference>
<organism evidence="2 3">
    <name type="scientific">Candida maltosa (strain Xu316)</name>
    <name type="common">Yeast</name>
    <dbReference type="NCBI Taxonomy" id="1245528"/>
    <lineage>
        <taxon>Eukaryota</taxon>
        <taxon>Fungi</taxon>
        <taxon>Dikarya</taxon>
        <taxon>Ascomycota</taxon>
        <taxon>Saccharomycotina</taxon>
        <taxon>Pichiomycetes</taxon>
        <taxon>Debaryomycetaceae</taxon>
        <taxon>Candida/Lodderomyces clade</taxon>
        <taxon>Candida</taxon>
    </lineage>
</organism>
<comment type="caution">
    <text evidence="2">The sequence shown here is derived from an EMBL/GenBank/DDBJ whole genome shotgun (WGS) entry which is preliminary data.</text>
</comment>
<dbReference type="Pfam" id="PF20976">
    <property type="entry name" value="Pop8"/>
    <property type="match status" value="1"/>
</dbReference>
<dbReference type="GO" id="GO:0004526">
    <property type="term" value="F:ribonuclease P activity"/>
    <property type="evidence" value="ECO:0007669"/>
    <property type="project" value="TreeGrafter"/>
</dbReference>
<accession>M3K2G5</accession>
<dbReference type="HOGENOM" id="CLU_2049401_0_0_1"/>
<dbReference type="GO" id="GO:0000172">
    <property type="term" value="C:ribonuclease MRP complex"/>
    <property type="evidence" value="ECO:0007669"/>
    <property type="project" value="InterPro"/>
</dbReference>
<dbReference type="PANTHER" id="PTHR28173">
    <property type="entry name" value="RIBONUCLEASES P/MRP PROTEIN SUBUNIT POP8"/>
    <property type="match status" value="1"/>
</dbReference>